<dbReference type="SUPFAM" id="SSF48452">
    <property type="entry name" value="TPR-like"/>
    <property type="match status" value="1"/>
</dbReference>
<evidence type="ECO:0000313" key="4">
    <source>
        <dbReference type="EMBL" id="KAF5364634.1"/>
    </source>
</evidence>
<dbReference type="PANTHER" id="PTHR45831:SF2">
    <property type="entry name" value="LD24721P"/>
    <property type="match status" value="1"/>
</dbReference>
<evidence type="ECO:0008006" key="6">
    <source>
        <dbReference type="Google" id="ProtNLM"/>
    </source>
</evidence>
<accession>A0A8H5GGZ2</accession>
<dbReference type="Proteomes" id="UP000559256">
    <property type="component" value="Unassembled WGS sequence"/>
</dbReference>
<name>A0A8H5GGZ2_9AGAR</name>
<dbReference type="GO" id="GO:0016020">
    <property type="term" value="C:membrane"/>
    <property type="evidence" value="ECO:0007669"/>
    <property type="project" value="TreeGrafter"/>
</dbReference>
<evidence type="ECO:0000256" key="3">
    <source>
        <dbReference type="PROSITE-ProRule" id="PRU00339"/>
    </source>
</evidence>
<sequence>MTRHDPKLATRLKNEGNILFQREKFAAADTKYTKALDAEPSNASIWCNRAACRLKTKRYLDAASDATKATKLDPEYSKAWARAGQAHDALGQPMHSFQCWEQAVQTRRSKDNLTSDERNQLLSYEESLAKAKKALYALQNPQSKTFQGIIFQAQDPHPWVLAMDVLPQLAKGQSSSAKLISNAYHELQTGLSMLSMLRVEGHRVFGKMGTVEQISNAILKDQRCFHIADNKFLENYRIQSLFEANVANAWKFEGPDAIKKEAIQRQRRDGWEHVKIALSTTIRCWIMLGFLDGGLRGNRAGQVEYIGNAVEIIKWGREVWEDVPRENRGAIFEETFLRGVQNLLLDAKLAMFNNVTDRRAEFLEKLFAEANEVIRGVDSAVVPPYDGEDGPEFRMAFYDYPKATAYSMKGLYYREKAQQACNAQDRMKLYERSGDMYVRAAGCLPDDDENYIVFLTFAVGNLKEAHVKISTIIELMERIKAGLPKMRKIWQYSSMSRQGRDNYIDAVLDLEKDLRNKLARGVVNT</sequence>
<dbReference type="InterPro" id="IPR047150">
    <property type="entry name" value="SGT"/>
</dbReference>
<dbReference type="GO" id="GO:0060090">
    <property type="term" value="F:molecular adaptor activity"/>
    <property type="evidence" value="ECO:0007669"/>
    <property type="project" value="TreeGrafter"/>
</dbReference>
<evidence type="ECO:0000313" key="5">
    <source>
        <dbReference type="Proteomes" id="UP000559256"/>
    </source>
</evidence>
<keyword evidence="5" id="KW-1185">Reference proteome</keyword>
<dbReference type="PROSITE" id="PS50005">
    <property type="entry name" value="TPR"/>
    <property type="match status" value="1"/>
</dbReference>
<feature type="repeat" description="TPR" evidence="3">
    <location>
        <begin position="9"/>
        <end position="42"/>
    </location>
</feature>
<dbReference type="PANTHER" id="PTHR45831">
    <property type="entry name" value="LD24721P"/>
    <property type="match status" value="1"/>
</dbReference>
<dbReference type="InterPro" id="IPR019734">
    <property type="entry name" value="TPR_rpt"/>
</dbReference>
<dbReference type="InterPro" id="IPR011990">
    <property type="entry name" value="TPR-like_helical_dom_sf"/>
</dbReference>
<dbReference type="EMBL" id="JAACJM010000032">
    <property type="protein sequence ID" value="KAF5364634.1"/>
    <property type="molecule type" value="Genomic_DNA"/>
</dbReference>
<evidence type="ECO:0000256" key="1">
    <source>
        <dbReference type="ARBA" id="ARBA00022737"/>
    </source>
</evidence>
<organism evidence="4 5">
    <name type="scientific">Tetrapyrgos nigripes</name>
    <dbReference type="NCBI Taxonomy" id="182062"/>
    <lineage>
        <taxon>Eukaryota</taxon>
        <taxon>Fungi</taxon>
        <taxon>Dikarya</taxon>
        <taxon>Basidiomycota</taxon>
        <taxon>Agaricomycotina</taxon>
        <taxon>Agaricomycetes</taxon>
        <taxon>Agaricomycetidae</taxon>
        <taxon>Agaricales</taxon>
        <taxon>Marasmiineae</taxon>
        <taxon>Marasmiaceae</taxon>
        <taxon>Tetrapyrgos</taxon>
    </lineage>
</organism>
<dbReference type="OrthoDB" id="2423701at2759"/>
<comment type="caution">
    <text evidence="4">The sequence shown here is derived from an EMBL/GenBank/DDBJ whole genome shotgun (WGS) entry which is preliminary data.</text>
</comment>
<dbReference type="GO" id="GO:0006620">
    <property type="term" value="P:post-translational protein targeting to endoplasmic reticulum membrane"/>
    <property type="evidence" value="ECO:0007669"/>
    <property type="project" value="TreeGrafter"/>
</dbReference>
<gene>
    <name evidence="4" type="ORF">D9758_005557</name>
</gene>
<evidence type="ECO:0000256" key="2">
    <source>
        <dbReference type="ARBA" id="ARBA00022803"/>
    </source>
</evidence>
<proteinExistence type="predicted"/>
<dbReference type="GO" id="GO:0072380">
    <property type="term" value="C:TRC complex"/>
    <property type="evidence" value="ECO:0007669"/>
    <property type="project" value="TreeGrafter"/>
</dbReference>
<protein>
    <recommendedName>
        <fullName evidence="6">TPR-like protein</fullName>
    </recommendedName>
</protein>
<dbReference type="Gene3D" id="1.25.40.10">
    <property type="entry name" value="Tetratricopeptide repeat domain"/>
    <property type="match status" value="1"/>
</dbReference>
<keyword evidence="2 3" id="KW-0802">TPR repeat</keyword>
<keyword evidence="1" id="KW-0677">Repeat</keyword>
<dbReference type="AlphaFoldDB" id="A0A8H5GGZ2"/>
<dbReference type="SMART" id="SM00028">
    <property type="entry name" value="TPR"/>
    <property type="match status" value="3"/>
</dbReference>
<reference evidence="4 5" key="1">
    <citation type="journal article" date="2020" name="ISME J.">
        <title>Uncovering the hidden diversity of litter-decomposition mechanisms in mushroom-forming fungi.</title>
        <authorList>
            <person name="Floudas D."/>
            <person name="Bentzer J."/>
            <person name="Ahren D."/>
            <person name="Johansson T."/>
            <person name="Persson P."/>
            <person name="Tunlid A."/>
        </authorList>
    </citation>
    <scope>NUCLEOTIDE SEQUENCE [LARGE SCALE GENOMIC DNA]</scope>
    <source>
        <strain evidence="4 5">CBS 291.85</strain>
    </source>
</reference>